<keyword evidence="7 11" id="KW-1015">Disulfide bond</keyword>
<dbReference type="Gene3D" id="1.50.10.10">
    <property type="match status" value="1"/>
</dbReference>
<organism evidence="15 16">
    <name type="scientific">Scleroderma citrinum Foug A</name>
    <dbReference type="NCBI Taxonomy" id="1036808"/>
    <lineage>
        <taxon>Eukaryota</taxon>
        <taxon>Fungi</taxon>
        <taxon>Dikarya</taxon>
        <taxon>Basidiomycota</taxon>
        <taxon>Agaricomycotina</taxon>
        <taxon>Agaricomycetes</taxon>
        <taxon>Agaricomycetidae</taxon>
        <taxon>Boletales</taxon>
        <taxon>Sclerodermatineae</taxon>
        <taxon>Sclerodermataceae</taxon>
        <taxon>Scleroderma</taxon>
    </lineage>
</organism>
<dbReference type="PANTHER" id="PTHR11742">
    <property type="entry name" value="MANNOSYL-OLIGOSACCHARIDE ALPHA-1,2-MANNOSIDASE-RELATED"/>
    <property type="match status" value="1"/>
</dbReference>
<keyword evidence="14" id="KW-0812">Transmembrane</keyword>
<evidence type="ECO:0000313" key="15">
    <source>
        <dbReference type="EMBL" id="KIM53404.1"/>
    </source>
</evidence>
<feature type="region of interest" description="Disordered" evidence="13">
    <location>
        <begin position="454"/>
        <end position="475"/>
    </location>
</feature>
<feature type="transmembrane region" description="Helical" evidence="14">
    <location>
        <begin position="36"/>
        <end position="57"/>
    </location>
</feature>
<sequence>MYTLLPTHRQPERMRSWFQSTSSLASHLSRKPSFRWIASATVVVGVLWFLVLPSPYIKDSYLGSPFFGSDSRPTEYPPIHPYPPSNPPVIDPALNPPTQLSSRAVAVRDAFVHAYNGYTRYALGFDELRPVSGGKANTFNGWLVTLVDALDTLWIMDLRDEFYDAIPSIAKMSFLTEDKFAPFFETVIRVLGGLLSAYALSGEPVLLNRADDLGRALLPVFNTSSGLPMYSVNTATGQTRPGWTIDALWSEMTTCQLEYKYLAHLTGEPDYYNRVEHIMDIMAKYPTTNGLYPTVWSVNGARPANHKFSVGAFADSGYEYMLKQYLLTAKSEPKVRDMYLKSAKGIIENLFYLSPNRNLLYVTDTDGAFPTRNLEHLSCFLPGVLALGTKTLDMPASDRELHEWAARGLAYTCYMTYADQPSGLGPDIMVMDSWTGSGSGRWMDHVNDWIKAGRPGDVPPGLHEPPPAKGGGQDYRISRGDYLLRPETIESLYLMWRTTGDERWRERGWEIFQAIDKRTRTKYGFASARGVSSRKPALVDEMPSYFLAETLKYLYLLFLDEEVIPLDKWVFNTEAHPLPVFEWTEREKTQYKIPL</sequence>
<dbReference type="InterPro" id="IPR012341">
    <property type="entry name" value="6hp_glycosidase-like_sf"/>
</dbReference>
<keyword evidence="12" id="KW-0326">Glycosidase</keyword>
<evidence type="ECO:0000256" key="1">
    <source>
        <dbReference type="ARBA" id="ARBA00001913"/>
    </source>
</evidence>
<evidence type="ECO:0000256" key="14">
    <source>
        <dbReference type="SAM" id="Phobius"/>
    </source>
</evidence>
<reference evidence="16" key="2">
    <citation type="submission" date="2015-01" db="EMBL/GenBank/DDBJ databases">
        <title>Evolutionary Origins and Diversification of the Mycorrhizal Mutualists.</title>
        <authorList>
            <consortium name="DOE Joint Genome Institute"/>
            <consortium name="Mycorrhizal Genomics Consortium"/>
            <person name="Kohler A."/>
            <person name="Kuo A."/>
            <person name="Nagy L.G."/>
            <person name="Floudas D."/>
            <person name="Copeland A."/>
            <person name="Barry K.W."/>
            <person name="Cichocki N."/>
            <person name="Veneault-Fourrey C."/>
            <person name="LaButti K."/>
            <person name="Lindquist E.A."/>
            <person name="Lipzen A."/>
            <person name="Lundell T."/>
            <person name="Morin E."/>
            <person name="Murat C."/>
            <person name="Riley R."/>
            <person name="Ohm R."/>
            <person name="Sun H."/>
            <person name="Tunlid A."/>
            <person name="Henrissat B."/>
            <person name="Grigoriev I.V."/>
            <person name="Hibbett D.S."/>
            <person name="Martin F."/>
        </authorList>
    </citation>
    <scope>NUCLEOTIDE SEQUENCE [LARGE SCALE GENOMIC DNA]</scope>
    <source>
        <strain evidence="16">Foug A</strain>
    </source>
</reference>
<dbReference type="InterPro" id="IPR036026">
    <property type="entry name" value="Seven-hairpin_glycosidases"/>
</dbReference>
<comment type="cofactor">
    <cofactor evidence="1 10">
        <name>Ca(2+)</name>
        <dbReference type="ChEBI" id="CHEBI:29108"/>
    </cofactor>
</comment>
<dbReference type="GO" id="GO:0004571">
    <property type="term" value="F:mannosyl-oligosaccharide 1,2-alpha-mannosidase activity"/>
    <property type="evidence" value="ECO:0007669"/>
    <property type="project" value="UniProtKB-EC"/>
</dbReference>
<dbReference type="GO" id="GO:0005783">
    <property type="term" value="C:endoplasmic reticulum"/>
    <property type="evidence" value="ECO:0007669"/>
    <property type="project" value="TreeGrafter"/>
</dbReference>
<evidence type="ECO:0000256" key="10">
    <source>
        <dbReference type="PIRSR" id="PIRSR601382-2"/>
    </source>
</evidence>
<dbReference type="SUPFAM" id="SSF48225">
    <property type="entry name" value="Seven-hairpin glycosidases"/>
    <property type="match status" value="1"/>
</dbReference>
<keyword evidence="16" id="KW-1185">Reference proteome</keyword>
<protein>
    <recommendedName>
        <fullName evidence="12">alpha-1,2-Mannosidase</fullName>
        <ecNumber evidence="12">3.2.1.-</ecNumber>
    </recommendedName>
</protein>
<keyword evidence="14" id="KW-0472">Membrane</keyword>
<dbReference type="GO" id="GO:0036503">
    <property type="term" value="P:ERAD pathway"/>
    <property type="evidence" value="ECO:0007669"/>
    <property type="project" value="UniProtKB-ARBA"/>
</dbReference>
<evidence type="ECO:0000256" key="3">
    <source>
        <dbReference type="ARBA" id="ARBA00007658"/>
    </source>
</evidence>
<evidence type="ECO:0000256" key="5">
    <source>
        <dbReference type="ARBA" id="ARBA00022801"/>
    </source>
</evidence>
<dbReference type="PRINTS" id="PR00747">
    <property type="entry name" value="GLYHDRLASE47"/>
</dbReference>
<evidence type="ECO:0000256" key="2">
    <source>
        <dbReference type="ARBA" id="ARBA00004922"/>
    </source>
</evidence>
<evidence type="ECO:0000256" key="12">
    <source>
        <dbReference type="RuleBase" id="RU361193"/>
    </source>
</evidence>
<dbReference type="OrthoDB" id="8118055at2759"/>
<keyword evidence="5 12" id="KW-0378">Hydrolase</keyword>
<keyword evidence="4 10" id="KW-0479">Metal-binding</keyword>
<evidence type="ECO:0000313" key="16">
    <source>
        <dbReference type="Proteomes" id="UP000053989"/>
    </source>
</evidence>
<dbReference type="InterPro" id="IPR001382">
    <property type="entry name" value="Glyco_hydro_47"/>
</dbReference>
<proteinExistence type="inferred from homology"/>
<comment type="similarity">
    <text evidence="3 12">Belongs to the glycosyl hydrolase 47 family.</text>
</comment>
<dbReference type="GO" id="GO:0005509">
    <property type="term" value="F:calcium ion binding"/>
    <property type="evidence" value="ECO:0007669"/>
    <property type="project" value="InterPro"/>
</dbReference>
<dbReference type="GO" id="GO:0005975">
    <property type="term" value="P:carbohydrate metabolic process"/>
    <property type="evidence" value="ECO:0007669"/>
    <property type="project" value="InterPro"/>
</dbReference>
<evidence type="ECO:0000256" key="9">
    <source>
        <dbReference type="ARBA" id="ARBA00048605"/>
    </source>
</evidence>
<dbReference type="Pfam" id="PF01532">
    <property type="entry name" value="Glyco_hydro_47"/>
    <property type="match status" value="1"/>
</dbReference>
<keyword evidence="6 10" id="KW-0106">Calcium</keyword>
<comment type="catalytic activity">
    <reaction evidence="8">
        <text>N(4)-(alpha-D-Man-(1-&gt;2)-alpha-D-Man-(1-&gt;2)-alpha-D-Man-(1-&gt;3)-[alpha-D-Man-(1-&gt;3)-[alpha-D-Man-(1-&gt;2)-alpha-D-Man-(1-&gt;6)]-alpha-D-Man-(1-&gt;6)]-beta-D-Man-(1-&gt;4)-beta-D-GlcNAc-(1-&gt;4)-beta-D-GlcNAc)-L-asparaginyl-[protein] (N-glucan mannose isomer 8A1,2,3B1,3) + 3 H2O = N(4)-(alpha-D-Man-(1-&gt;3)-[alpha-D-Man-(1-&gt;3)-[alpha-D-Man-(1-&gt;6)]-alpha-D-Man-(1-&gt;6)]-beta-D-Man-(1-&gt;4)-beta-D-GlcNAc-(1-&gt;4)-beta-D-GlcNAc)-L-asparaginyl-[protein] (N-glucan mannose isomer 5A1,2) + 3 beta-D-mannose</text>
        <dbReference type="Rhea" id="RHEA:56028"/>
        <dbReference type="Rhea" id="RHEA-COMP:14358"/>
        <dbReference type="Rhea" id="RHEA-COMP:14367"/>
        <dbReference type="ChEBI" id="CHEBI:15377"/>
        <dbReference type="ChEBI" id="CHEBI:28563"/>
        <dbReference type="ChEBI" id="CHEBI:59087"/>
        <dbReference type="ChEBI" id="CHEBI:60628"/>
        <dbReference type="EC" id="3.2.1.113"/>
    </reaction>
</comment>
<accession>A0A0C3DAI6</accession>
<comment type="catalytic activity">
    <reaction evidence="9">
        <text>N(4)-(alpha-D-Man-(1-&gt;2)-alpha-D-Man-(1-&gt;2)-alpha-D-Man-(1-&gt;3)-[alpha-D-Man-(1-&gt;2)-alpha-D-Man-(1-&gt;3)-[alpha-D-Man-(1-&gt;2)-alpha-D-Man-(1-&gt;6)]-alpha-D-Man-(1-&gt;6)]-beta-D-Man-(1-&gt;4)-beta-D-GlcNAc-(1-&gt;4)-beta-D-GlcNAc)-L-asparaginyl-[protein] (N-glucan mannose isomer 9A1,2,3B1,2,3) + 4 H2O = N(4)-(alpha-D-Man-(1-&gt;3)-[alpha-D-Man-(1-&gt;3)-[alpha-D-Man-(1-&gt;6)]-alpha-D-Man-(1-&gt;6)]-beta-D-Man-(1-&gt;4)-beta-D-GlcNAc-(1-&gt;4)-beta-D-GlcNAc)-L-asparaginyl-[protein] (N-glucan mannose isomer 5A1,2) + 4 beta-D-mannose</text>
        <dbReference type="Rhea" id="RHEA:56008"/>
        <dbReference type="Rhea" id="RHEA-COMP:14356"/>
        <dbReference type="Rhea" id="RHEA-COMP:14367"/>
        <dbReference type="ChEBI" id="CHEBI:15377"/>
        <dbReference type="ChEBI" id="CHEBI:28563"/>
        <dbReference type="ChEBI" id="CHEBI:59087"/>
        <dbReference type="ChEBI" id="CHEBI:139493"/>
        <dbReference type="EC" id="3.2.1.113"/>
    </reaction>
</comment>
<feature type="disulfide bond" evidence="11">
    <location>
        <begin position="379"/>
        <end position="413"/>
    </location>
</feature>
<dbReference type="GO" id="GO:0016020">
    <property type="term" value="C:membrane"/>
    <property type="evidence" value="ECO:0007669"/>
    <property type="project" value="InterPro"/>
</dbReference>
<comment type="pathway">
    <text evidence="2">Protein modification; protein glycosylation.</text>
</comment>
<dbReference type="STRING" id="1036808.A0A0C3DAI6"/>
<dbReference type="InParanoid" id="A0A0C3DAI6"/>
<dbReference type="EMBL" id="KN822181">
    <property type="protein sequence ID" value="KIM53404.1"/>
    <property type="molecule type" value="Genomic_DNA"/>
</dbReference>
<dbReference type="Proteomes" id="UP000053989">
    <property type="component" value="Unassembled WGS sequence"/>
</dbReference>
<dbReference type="PANTHER" id="PTHR11742:SF55">
    <property type="entry name" value="ENDOPLASMIC RETICULUM MANNOSYL-OLIGOSACCHARIDE 1,2-ALPHA-MANNOSIDASE"/>
    <property type="match status" value="1"/>
</dbReference>
<feature type="binding site" evidence="10">
    <location>
        <position position="573"/>
    </location>
    <ligand>
        <name>Ca(2+)</name>
        <dbReference type="ChEBI" id="CHEBI:29108"/>
    </ligand>
</feature>
<evidence type="ECO:0000256" key="4">
    <source>
        <dbReference type="ARBA" id="ARBA00022723"/>
    </source>
</evidence>
<dbReference type="AlphaFoldDB" id="A0A0C3DAI6"/>
<evidence type="ECO:0000256" key="7">
    <source>
        <dbReference type="ARBA" id="ARBA00023157"/>
    </source>
</evidence>
<dbReference type="HOGENOM" id="CLU_003818_0_2_1"/>
<dbReference type="InterPro" id="IPR050749">
    <property type="entry name" value="Glycosyl_Hydrolase_47"/>
</dbReference>
<name>A0A0C3DAI6_9AGAM</name>
<reference evidence="15 16" key="1">
    <citation type="submission" date="2014-04" db="EMBL/GenBank/DDBJ databases">
        <authorList>
            <consortium name="DOE Joint Genome Institute"/>
            <person name="Kuo A."/>
            <person name="Kohler A."/>
            <person name="Nagy L.G."/>
            <person name="Floudas D."/>
            <person name="Copeland A."/>
            <person name="Barry K.W."/>
            <person name="Cichocki N."/>
            <person name="Veneault-Fourrey C."/>
            <person name="LaButti K."/>
            <person name="Lindquist E.A."/>
            <person name="Lipzen A."/>
            <person name="Lundell T."/>
            <person name="Morin E."/>
            <person name="Murat C."/>
            <person name="Sun H."/>
            <person name="Tunlid A."/>
            <person name="Henrissat B."/>
            <person name="Grigoriev I.V."/>
            <person name="Hibbett D.S."/>
            <person name="Martin F."/>
            <person name="Nordberg H.P."/>
            <person name="Cantor M.N."/>
            <person name="Hua S.X."/>
        </authorList>
    </citation>
    <scope>NUCLEOTIDE SEQUENCE [LARGE SCALE GENOMIC DNA]</scope>
    <source>
        <strain evidence="15 16">Foug A</strain>
    </source>
</reference>
<evidence type="ECO:0000256" key="6">
    <source>
        <dbReference type="ARBA" id="ARBA00022837"/>
    </source>
</evidence>
<evidence type="ECO:0000256" key="8">
    <source>
        <dbReference type="ARBA" id="ARBA00047669"/>
    </source>
</evidence>
<gene>
    <name evidence="15" type="ORF">SCLCIDRAFT_1222798</name>
</gene>
<keyword evidence="14" id="KW-1133">Transmembrane helix</keyword>
<evidence type="ECO:0000256" key="11">
    <source>
        <dbReference type="PIRSR" id="PIRSR601382-3"/>
    </source>
</evidence>
<evidence type="ECO:0000256" key="13">
    <source>
        <dbReference type="SAM" id="MobiDB-lite"/>
    </source>
</evidence>
<dbReference type="EC" id="3.2.1.-" evidence="12"/>